<protein>
    <recommendedName>
        <fullName evidence="3">F-box domain-containing protein</fullName>
    </recommendedName>
</protein>
<gene>
    <name evidence="1" type="ORF">BJ322DRAFT_1088797</name>
</gene>
<dbReference type="SUPFAM" id="SSF52047">
    <property type="entry name" value="RNI-like"/>
    <property type="match status" value="1"/>
</dbReference>
<evidence type="ECO:0000313" key="1">
    <source>
        <dbReference type="EMBL" id="KAF9779150.1"/>
    </source>
</evidence>
<dbReference type="AlphaFoldDB" id="A0A9P6H4M6"/>
<comment type="caution">
    <text evidence="1">The sequence shown here is derived from an EMBL/GenBank/DDBJ whole genome shotgun (WGS) entry which is preliminary data.</text>
</comment>
<name>A0A9P6H4M6_9AGAM</name>
<dbReference type="EMBL" id="WIUZ02000020">
    <property type="protein sequence ID" value="KAF9779150.1"/>
    <property type="molecule type" value="Genomic_DNA"/>
</dbReference>
<evidence type="ECO:0000313" key="2">
    <source>
        <dbReference type="Proteomes" id="UP000736335"/>
    </source>
</evidence>
<reference evidence="1" key="1">
    <citation type="journal article" date="2020" name="Nat. Commun.">
        <title>Large-scale genome sequencing of mycorrhizal fungi provides insights into the early evolution of symbiotic traits.</title>
        <authorList>
            <person name="Miyauchi S."/>
            <person name="Kiss E."/>
            <person name="Kuo A."/>
            <person name="Drula E."/>
            <person name="Kohler A."/>
            <person name="Sanchez-Garcia M."/>
            <person name="Morin E."/>
            <person name="Andreopoulos B."/>
            <person name="Barry K.W."/>
            <person name="Bonito G."/>
            <person name="Buee M."/>
            <person name="Carver A."/>
            <person name="Chen C."/>
            <person name="Cichocki N."/>
            <person name="Clum A."/>
            <person name="Culley D."/>
            <person name="Crous P.W."/>
            <person name="Fauchery L."/>
            <person name="Girlanda M."/>
            <person name="Hayes R.D."/>
            <person name="Keri Z."/>
            <person name="LaButti K."/>
            <person name="Lipzen A."/>
            <person name="Lombard V."/>
            <person name="Magnuson J."/>
            <person name="Maillard F."/>
            <person name="Murat C."/>
            <person name="Nolan M."/>
            <person name="Ohm R.A."/>
            <person name="Pangilinan J."/>
            <person name="Pereira M.F."/>
            <person name="Perotto S."/>
            <person name="Peter M."/>
            <person name="Pfister S."/>
            <person name="Riley R."/>
            <person name="Sitrit Y."/>
            <person name="Stielow J.B."/>
            <person name="Szollosi G."/>
            <person name="Zifcakova L."/>
            <person name="Stursova M."/>
            <person name="Spatafora J.W."/>
            <person name="Tedersoo L."/>
            <person name="Vaario L.M."/>
            <person name="Yamada A."/>
            <person name="Yan M."/>
            <person name="Wang P."/>
            <person name="Xu J."/>
            <person name="Bruns T."/>
            <person name="Baldrian P."/>
            <person name="Vilgalys R."/>
            <person name="Dunand C."/>
            <person name="Henrissat B."/>
            <person name="Grigoriev I.V."/>
            <person name="Hibbett D."/>
            <person name="Nagy L.G."/>
            <person name="Martin F.M."/>
        </authorList>
    </citation>
    <scope>NUCLEOTIDE SEQUENCE</scope>
    <source>
        <strain evidence="1">UH-Tt-Lm1</strain>
    </source>
</reference>
<sequence length="534" mass="61171">MPALSGYGLESVETIGEPAHRHAARLPRWKNLITSPLFRLPTELILKIYLHTVDDDDLQWLALTAICHQLREIFISSPRLWGAVDFRSVSLTKLFLERCNFDPHLISVTDSSFASSTDVEREALWKELECRTLTNLHFLVFVGSKKEFNRRVVHLVRRAPNLASLELDTYSREAWEFELPLGDQIPHLSMLGLGDLQISWCSPLLRNLTRLELGCTWIRTPRDSFTPIETFLTALANCPDLERLCLNLAGPTLPEGDRDDCEVVVRLRHLKDLVLKFRDHKVVGYILSHIWYPQSTKVMVEASYDVDLSVALSQVIPRPGTETLQNLRSTKTVTINMSTTYDLTTDNFRFSLRPPNHVDVENPENLRRFASRIVEILGRETVINLDVRFGLFFELPFEMWRELLHGFHRLERISYVGCLSTPTTFVDPFCWALCEPFEEGPVCPRLWDLRIPSGFAHGLSAAVLKSALATRSGSGKRLKRISLTSCLKEDETIVLGSFSDVVDEVSRPPDPRPWFISFIKNRHFRSIFYPRATV</sequence>
<organism evidence="1 2">
    <name type="scientific">Thelephora terrestris</name>
    <dbReference type="NCBI Taxonomy" id="56493"/>
    <lineage>
        <taxon>Eukaryota</taxon>
        <taxon>Fungi</taxon>
        <taxon>Dikarya</taxon>
        <taxon>Basidiomycota</taxon>
        <taxon>Agaricomycotina</taxon>
        <taxon>Agaricomycetes</taxon>
        <taxon>Thelephorales</taxon>
        <taxon>Thelephoraceae</taxon>
        <taxon>Thelephora</taxon>
    </lineage>
</organism>
<reference evidence="1" key="2">
    <citation type="submission" date="2020-11" db="EMBL/GenBank/DDBJ databases">
        <authorList>
            <consortium name="DOE Joint Genome Institute"/>
            <person name="Kuo A."/>
            <person name="Miyauchi S."/>
            <person name="Kiss E."/>
            <person name="Drula E."/>
            <person name="Kohler A."/>
            <person name="Sanchez-Garcia M."/>
            <person name="Andreopoulos B."/>
            <person name="Barry K.W."/>
            <person name="Bonito G."/>
            <person name="Buee M."/>
            <person name="Carver A."/>
            <person name="Chen C."/>
            <person name="Cichocki N."/>
            <person name="Clum A."/>
            <person name="Culley D."/>
            <person name="Crous P.W."/>
            <person name="Fauchery L."/>
            <person name="Girlanda M."/>
            <person name="Hayes R."/>
            <person name="Keri Z."/>
            <person name="Labutti K."/>
            <person name="Lipzen A."/>
            <person name="Lombard V."/>
            <person name="Magnuson J."/>
            <person name="Maillard F."/>
            <person name="Morin E."/>
            <person name="Murat C."/>
            <person name="Nolan M."/>
            <person name="Ohm R."/>
            <person name="Pangilinan J."/>
            <person name="Pereira M."/>
            <person name="Perotto S."/>
            <person name="Peter M."/>
            <person name="Riley R."/>
            <person name="Sitrit Y."/>
            <person name="Stielow B."/>
            <person name="Szollosi G."/>
            <person name="Zifcakova L."/>
            <person name="Stursova M."/>
            <person name="Spatafora J.W."/>
            <person name="Tedersoo L."/>
            <person name="Vaario L.-M."/>
            <person name="Yamada A."/>
            <person name="Yan M."/>
            <person name="Wang P."/>
            <person name="Xu J."/>
            <person name="Bruns T."/>
            <person name="Baldrian P."/>
            <person name="Vilgalys R."/>
            <person name="Henrissat B."/>
            <person name="Grigoriev I.V."/>
            <person name="Hibbett D."/>
            <person name="Nagy L.G."/>
            <person name="Martin F.M."/>
        </authorList>
    </citation>
    <scope>NUCLEOTIDE SEQUENCE</scope>
    <source>
        <strain evidence="1">UH-Tt-Lm1</strain>
    </source>
</reference>
<proteinExistence type="predicted"/>
<dbReference type="Proteomes" id="UP000736335">
    <property type="component" value="Unassembled WGS sequence"/>
</dbReference>
<dbReference type="Gene3D" id="3.80.10.10">
    <property type="entry name" value="Ribonuclease Inhibitor"/>
    <property type="match status" value="1"/>
</dbReference>
<evidence type="ECO:0008006" key="3">
    <source>
        <dbReference type="Google" id="ProtNLM"/>
    </source>
</evidence>
<accession>A0A9P6H4M6</accession>
<dbReference type="OrthoDB" id="3226575at2759"/>
<dbReference type="InterPro" id="IPR032675">
    <property type="entry name" value="LRR_dom_sf"/>
</dbReference>
<keyword evidence="2" id="KW-1185">Reference proteome</keyword>